<evidence type="ECO:0000259" key="2">
    <source>
        <dbReference type="PROSITE" id="PS50089"/>
    </source>
</evidence>
<organism evidence="3 4">
    <name type="scientific">Pyronema omphalodes (strain CBS 100304)</name>
    <name type="common">Pyronema confluens</name>
    <dbReference type="NCBI Taxonomy" id="1076935"/>
    <lineage>
        <taxon>Eukaryota</taxon>
        <taxon>Fungi</taxon>
        <taxon>Dikarya</taxon>
        <taxon>Ascomycota</taxon>
        <taxon>Pezizomycotina</taxon>
        <taxon>Pezizomycetes</taxon>
        <taxon>Pezizales</taxon>
        <taxon>Pyronemataceae</taxon>
        <taxon>Pyronema</taxon>
    </lineage>
</organism>
<keyword evidence="1" id="KW-0479">Metal-binding</keyword>
<proteinExistence type="predicted"/>
<dbReference type="EMBL" id="HF935375">
    <property type="protein sequence ID" value="CCX07801.1"/>
    <property type="molecule type" value="Genomic_DNA"/>
</dbReference>
<dbReference type="Gene3D" id="3.30.40.10">
    <property type="entry name" value="Zinc/RING finger domain, C3HC4 (zinc finger)"/>
    <property type="match status" value="1"/>
</dbReference>
<keyword evidence="1" id="KW-0862">Zinc</keyword>
<dbReference type="PROSITE" id="PS50089">
    <property type="entry name" value="ZF_RING_2"/>
    <property type="match status" value="1"/>
</dbReference>
<gene>
    <name evidence="3" type="ORF">PCON_07390</name>
</gene>
<accession>U4L5U6</accession>
<dbReference type="Proteomes" id="UP000018144">
    <property type="component" value="Unassembled WGS sequence"/>
</dbReference>
<evidence type="ECO:0000256" key="1">
    <source>
        <dbReference type="PROSITE-ProRule" id="PRU00175"/>
    </source>
</evidence>
<dbReference type="SMART" id="SM00184">
    <property type="entry name" value="RING"/>
    <property type="match status" value="1"/>
</dbReference>
<dbReference type="InterPro" id="IPR013083">
    <property type="entry name" value="Znf_RING/FYVE/PHD"/>
</dbReference>
<dbReference type="AlphaFoldDB" id="U4L5U6"/>
<keyword evidence="4" id="KW-1185">Reference proteome</keyword>
<evidence type="ECO:0000313" key="4">
    <source>
        <dbReference type="Proteomes" id="UP000018144"/>
    </source>
</evidence>
<dbReference type="Pfam" id="PF13639">
    <property type="entry name" value="zf-RING_2"/>
    <property type="match status" value="1"/>
</dbReference>
<dbReference type="SUPFAM" id="SSF57850">
    <property type="entry name" value="RING/U-box"/>
    <property type="match status" value="1"/>
</dbReference>
<name>U4L5U6_PYROM</name>
<dbReference type="InterPro" id="IPR001841">
    <property type="entry name" value="Znf_RING"/>
</dbReference>
<protein>
    <recommendedName>
        <fullName evidence="2">RING-type domain-containing protein</fullName>
    </recommendedName>
</protein>
<dbReference type="GO" id="GO:0008270">
    <property type="term" value="F:zinc ion binding"/>
    <property type="evidence" value="ECO:0007669"/>
    <property type="project" value="UniProtKB-KW"/>
</dbReference>
<feature type="domain" description="RING-type" evidence="2">
    <location>
        <begin position="19"/>
        <end position="67"/>
    </location>
</feature>
<keyword evidence="1" id="KW-0863">Zinc-finger</keyword>
<evidence type="ECO:0000313" key="3">
    <source>
        <dbReference type="EMBL" id="CCX07801.1"/>
    </source>
</evidence>
<reference evidence="3 4" key="1">
    <citation type="journal article" date="2013" name="PLoS Genet.">
        <title>The genome and development-dependent transcriptomes of Pyronema confluens: a window into fungal evolution.</title>
        <authorList>
            <person name="Traeger S."/>
            <person name="Altegoer F."/>
            <person name="Freitag M."/>
            <person name="Gabaldon T."/>
            <person name="Kempken F."/>
            <person name="Kumar A."/>
            <person name="Marcet-Houben M."/>
            <person name="Poggeler S."/>
            <person name="Stajich J.E."/>
            <person name="Nowrousian M."/>
        </authorList>
    </citation>
    <scope>NUCLEOTIDE SEQUENCE [LARGE SCALE GENOMIC DNA]</scope>
    <source>
        <strain evidence="4">CBS 100304</strain>
        <tissue evidence="3">Vegetative mycelium</tissue>
    </source>
</reference>
<sequence length="113" mass="13458">MVHRKSDTKSAITSDAPECMICYEPLHEPRRRNHILACKHDQFCLPCLQRWLDNPETKKDPHCPVCRRKALSKRRQFFNRFRFKTSFRLKRMFLGAPEAAFLAARFSTKLITY</sequence>